<dbReference type="KEGG" id="ccah:DWG20_12085"/>
<dbReference type="InterPro" id="IPR001001">
    <property type="entry name" value="DNA_polIII_beta"/>
</dbReference>
<organism evidence="14 15">
    <name type="scientific">Crenobacter cavernae</name>
    <dbReference type="NCBI Taxonomy" id="2290923"/>
    <lineage>
        <taxon>Bacteria</taxon>
        <taxon>Pseudomonadati</taxon>
        <taxon>Pseudomonadota</taxon>
        <taxon>Betaproteobacteria</taxon>
        <taxon>Neisseriales</taxon>
        <taxon>Neisseriaceae</taxon>
        <taxon>Crenobacter</taxon>
    </lineage>
</organism>
<reference evidence="14 15" key="1">
    <citation type="submission" date="2018-07" db="EMBL/GenBank/DDBJ databases">
        <title>Crenobacter cavernae sp. nov., isolated from a karst cave.</title>
        <authorList>
            <person name="Zhu H."/>
        </authorList>
    </citation>
    <scope>NUCLEOTIDE SEQUENCE [LARGE SCALE GENOMIC DNA]</scope>
    <source>
        <strain evidence="14 15">K1W11S-77</strain>
    </source>
</reference>
<dbReference type="Gene3D" id="3.10.150.10">
    <property type="entry name" value="DNA Polymerase III, subunit A, domain 2"/>
    <property type="match status" value="1"/>
</dbReference>
<dbReference type="GO" id="GO:0005737">
    <property type="term" value="C:cytoplasm"/>
    <property type="evidence" value="ECO:0007669"/>
    <property type="project" value="UniProtKB-SubCell"/>
</dbReference>
<feature type="region of interest" description="Disordered" evidence="12">
    <location>
        <begin position="1"/>
        <end position="25"/>
    </location>
</feature>
<keyword evidence="9" id="KW-0238">DNA-binding</keyword>
<dbReference type="GO" id="GO:0006271">
    <property type="term" value="P:DNA strand elongation involved in DNA replication"/>
    <property type="evidence" value="ECO:0007669"/>
    <property type="project" value="TreeGrafter"/>
</dbReference>
<feature type="domain" description="DNA polymerase III beta sliding clamp C-terminal" evidence="13">
    <location>
        <begin position="23"/>
        <end position="87"/>
    </location>
</feature>
<dbReference type="GO" id="GO:0008408">
    <property type="term" value="F:3'-5' exonuclease activity"/>
    <property type="evidence" value="ECO:0007669"/>
    <property type="project" value="InterPro"/>
</dbReference>
<comment type="similarity">
    <text evidence="2">Belongs to the beta sliding clamp family.</text>
</comment>
<evidence type="ECO:0000256" key="10">
    <source>
        <dbReference type="ARBA" id="ARBA00030988"/>
    </source>
</evidence>
<dbReference type="PANTHER" id="PTHR30478:SF0">
    <property type="entry name" value="BETA SLIDING CLAMP"/>
    <property type="match status" value="1"/>
</dbReference>
<gene>
    <name evidence="14" type="ORF">DWG20_12085</name>
</gene>
<evidence type="ECO:0000259" key="13">
    <source>
        <dbReference type="Pfam" id="PF02768"/>
    </source>
</evidence>
<keyword evidence="8" id="KW-0239">DNA-directed DNA polymerase</keyword>
<evidence type="ECO:0000256" key="5">
    <source>
        <dbReference type="ARBA" id="ARBA00022679"/>
    </source>
</evidence>
<dbReference type="Proteomes" id="UP000254537">
    <property type="component" value="Chromosome"/>
</dbReference>
<dbReference type="InterPro" id="IPR046938">
    <property type="entry name" value="DNA_clamp_sf"/>
</dbReference>
<evidence type="ECO:0000256" key="1">
    <source>
        <dbReference type="ARBA" id="ARBA00004496"/>
    </source>
</evidence>
<evidence type="ECO:0000313" key="15">
    <source>
        <dbReference type="Proteomes" id="UP000254537"/>
    </source>
</evidence>
<keyword evidence="6" id="KW-0548">Nucleotidyltransferase</keyword>
<accession>A0A345Y873</accession>
<comment type="subcellular location">
    <subcellularLocation>
        <location evidence="1">Cytoplasm</location>
    </subcellularLocation>
</comment>
<dbReference type="GO" id="GO:0003887">
    <property type="term" value="F:DNA-directed DNA polymerase activity"/>
    <property type="evidence" value="ECO:0007669"/>
    <property type="project" value="UniProtKB-KW"/>
</dbReference>
<dbReference type="GO" id="GO:0003677">
    <property type="term" value="F:DNA binding"/>
    <property type="evidence" value="ECO:0007669"/>
    <property type="project" value="UniProtKB-KW"/>
</dbReference>
<keyword evidence="7" id="KW-0235">DNA replication</keyword>
<dbReference type="CDD" id="cd00140">
    <property type="entry name" value="beta_clamp"/>
    <property type="match status" value="1"/>
</dbReference>
<sequence length="89" mass="9616">MRCAVGAQREQSGPQPSGRESPGAQEELPIIYHGAALRVGFNARYLLDALNSLDGDEVEVALGDAQSSALLTLPGRQDFKYVVMPMRLD</sequence>
<proteinExistence type="inferred from homology"/>
<dbReference type="PANTHER" id="PTHR30478">
    <property type="entry name" value="DNA POLYMERASE III SUBUNIT BETA"/>
    <property type="match status" value="1"/>
</dbReference>
<keyword evidence="4" id="KW-0963">Cytoplasm</keyword>
<evidence type="ECO:0000256" key="6">
    <source>
        <dbReference type="ARBA" id="ARBA00022695"/>
    </source>
</evidence>
<dbReference type="EMBL" id="CP031337">
    <property type="protein sequence ID" value="AXK40125.1"/>
    <property type="molecule type" value="Genomic_DNA"/>
</dbReference>
<evidence type="ECO:0000256" key="9">
    <source>
        <dbReference type="ARBA" id="ARBA00023125"/>
    </source>
</evidence>
<dbReference type="AlphaFoldDB" id="A0A345Y873"/>
<dbReference type="InterPro" id="IPR022635">
    <property type="entry name" value="DNA_polIII_beta_C"/>
</dbReference>
<keyword evidence="5" id="KW-0808">Transferase</keyword>
<evidence type="ECO:0000256" key="2">
    <source>
        <dbReference type="ARBA" id="ARBA00010752"/>
    </source>
</evidence>
<evidence type="ECO:0000256" key="8">
    <source>
        <dbReference type="ARBA" id="ARBA00022932"/>
    </source>
</evidence>
<dbReference type="SUPFAM" id="SSF55979">
    <property type="entry name" value="DNA clamp"/>
    <property type="match status" value="1"/>
</dbReference>
<evidence type="ECO:0000256" key="7">
    <source>
        <dbReference type="ARBA" id="ARBA00022705"/>
    </source>
</evidence>
<protein>
    <recommendedName>
        <fullName evidence="3">Beta sliding clamp</fullName>
    </recommendedName>
    <alternativeName>
        <fullName evidence="11">Beta-clamp processivity factor</fullName>
    </alternativeName>
    <alternativeName>
        <fullName evidence="10">DNA polymerase III beta sliding clamp subunit</fullName>
    </alternativeName>
</protein>
<evidence type="ECO:0000256" key="11">
    <source>
        <dbReference type="ARBA" id="ARBA00033276"/>
    </source>
</evidence>
<evidence type="ECO:0000256" key="4">
    <source>
        <dbReference type="ARBA" id="ARBA00022490"/>
    </source>
</evidence>
<name>A0A345Y873_9NEIS</name>
<dbReference type="OrthoDB" id="8421503at2"/>
<dbReference type="Pfam" id="PF02768">
    <property type="entry name" value="DNA_pol3_beta_3"/>
    <property type="match status" value="1"/>
</dbReference>
<evidence type="ECO:0000313" key="14">
    <source>
        <dbReference type="EMBL" id="AXK40125.1"/>
    </source>
</evidence>
<evidence type="ECO:0000256" key="12">
    <source>
        <dbReference type="SAM" id="MobiDB-lite"/>
    </source>
</evidence>
<dbReference type="GO" id="GO:0009360">
    <property type="term" value="C:DNA polymerase III complex"/>
    <property type="evidence" value="ECO:0007669"/>
    <property type="project" value="InterPro"/>
</dbReference>
<evidence type="ECO:0000256" key="3">
    <source>
        <dbReference type="ARBA" id="ARBA00021035"/>
    </source>
</evidence>